<evidence type="ECO:0000256" key="9">
    <source>
        <dbReference type="ARBA" id="ARBA00023136"/>
    </source>
</evidence>
<dbReference type="Pfam" id="PF00474">
    <property type="entry name" value="SSF"/>
    <property type="match status" value="1"/>
</dbReference>
<dbReference type="AlphaFoldDB" id="A0A379W1Z8"/>
<evidence type="ECO:0000256" key="8">
    <source>
        <dbReference type="ARBA" id="ARBA00023053"/>
    </source>
</evidence>
<organism evidence="13 14">
    <name type="scientific">Salmonella enterica I</name>
    <dbReference type="NCBI Taxonomy" id="59201"/>
    <lineage>
        <taxon>Bacteria</taxon>
        <taxon>Pseudomonadati</taxon>
        <taxon>Pseudomonadota</taxon>
        <taxon>Gammaproteobacteria</taxon>
        <taxon>Enterobacterales</taxon>
        <taxon>Enterobacteriaceae</taxon>
        <taxon>Salmonella</taxon>
    </lineage>
</organism>
<evidence type="ECO:0000256" key="11">
    <source>
        <dbReference type="RuleBase" id="RU362091"/>
    </source>
</evidence>
<dbReference type="InterPro" id="IPR001734">
    <property type="entry name" value="Na/solute_symporter"/>
</dbReference>
<comment type="subcellular location">
    <subcellularLocation>
        <location evidence="1">Membrane</location>
        <topology evidence="1">Multi-pass membrane protein</topology>
    </subcellularLocation>
</comment>
<dbReference type="GO" id="GO:0015233">
    <property type="term" value="F:pantothenate transmembrane transporter activity"/>
    <property type="evidence" value="ECO:0007669"/>
    <property type="project" value="TreeGrafter"/>
</dbReference>
<evidence type="ECO:0000256" key="10">
    <source>
        <dbReference type="ARBA" id="ARBA00023201"/>
    </source>
</evidence>
<dbReference type="PROSITE" id="PS50283">
    <property type="entry name" value="NA_SOLUT_SYMP_3"/>
    <property type="match status" value="1"/>
</dbReference>
<dbReference type="PANTHER" id="PTHR48086">
    <property type="entry name" value="SODIUM/PROLINE SYMPORTER-RELATED"/>
    <property type="match status" value="1"/>
</dbReference>
<evidence type="ECO:0000256" key="1">
    <source>
        <dbReference type="ARBA" id="ARBA00004141"/>
    </source>
</evidence>
<evidence type="ECO:0000256" key="12">
    <source>
        <dbReference type="SAM" id="Phobius"/>
    </source>
</evidence>
<accession>A0A379W1Z8</accession>
<sequence length="52" mass="5522">MTVQFIGGARLLETAAGIPYETGLLIFGVSIALYTAFGGFRASVLNDTLQAW</sequence>
<dbReference type="InterPro" id="IPR038377">
    <property type="entry name" value="Na/Glc_symporter_sf"/>
</dbReference>
<dbReference type="InterPro" id="IPR018212">
    <property type="entry name" value="Na/solute_symporter_CS"/>
</dbReference>
<keyword evidence="10" id="KW-0739">Sodium transport</keyword>
<evidence type="ECO:0000256" key="4">
    <source>
        <dbReference type="ARBA" id="ARBA00022475"/>
    </source>
</evidence>
<keyword evidence="9 12" id="KW-0472">Membrane</keyword>
<feature type="transmembrane region" description="Helical" evidence="12">
    <location>
        <begin position="20"/>
        <end position="40"/>
    </location>
</feature>
<dbReference type="Gene3D" id="1.20.1730.10">
    <property type="entry name" value="Sodium/glucose cotransporter"/>
    <property type="match status" value="1"/>
</dbReference>
<evidence type="ECO:0000313" key="14">
    <source>
        <dbReference type="Proteomes" id="UP000255509"/>
    </source>
</evidence>
<evidence type="ECO:0000256" key="7">
    <source>
        <dbReference type="ARBA" id="ARBA00022989"/>
    </source>
</evidence>
<evidence type="ECO:0000313" key="13">
    <source>
        <dbReference type="EMBL" id="SUH13128.1"/>
    </source>
</evidence>
<dbReference type="GO" id="GO:0015293">
    <property type="term" value="F:symporter activity"/>
    <property type="evidence" value="ECO:0007669"/>
    <property type="project" value="UniProtKB-KW"/>
</dbReference>
<keyword evidence="10" id="KW-0406">Ion transport</keyword>
<dbReference type="PANTHER" id="PTHR48086:SF4">
    <property type="entry name" value="SODIUM_PANTOTHENATE SYMPORTER"/>
    <property type="match status" value="1"/>
</dbReference>
<evidence type="ECO:0000256" key="6">
    <source>
        <dbReference type="ARBA" id="ARBA00022847"/>
    </source>
</evidence>
<comment type="similarity">
    <text evidence="2 11">Belongs to the sodium:solute symporter (SSF) (TC 2.A.21) family.</text>
</comment>
<dbReference type="Proteomes" id="UP000255509">
    <property type="component" value="Unassembled WGS sequence"/>
</dbReference>
<dbReference type="EMBL" id="UGXS01000004">
    <property type="protein sequence ID" value="SUH13128.1"/>
    <property type="molecule type" value="Genomic_DNA"/>
</dbReference>
<reference evidence="13 14" key="1">
    <citation type="submission" date="2018-06" db="EMBL/GenBank/DDBJ databases">
        <authorList>
            <consortium name="Pathogen Informatics"/>
            <person name="Doyle S."/>
        </authorList>
    </citation>
    <scope>NUCLEOTIDE SEQUENCE [LARGE SCALE GENOMIC DNA]</scope>
    <source>
        <strain evidence="13 14">NCTC8258</strain>
    </source>
</reference>
<evidence type="ECO:0000256" key="5">
    <source>
        <dbReference type="ARBA" id="ARBA00022692"/>
    </source>
</evidence>
<evidence type="ECO:0000256" key="3">
    <source>
        <dbReference type="ARBA" id="ARBA00022448"/>
    </source>
</evidence>
<name>A0A379W1Z8_SALET</name>
<keyword evidence="5 12" id="KW-0812">Transmembrane</keyword>
<dbReference type="InterPro" id="IPR050277">
    <property type="entry name" value="Sodium:Solute_Symporter"/>
</dbReference>
<evidence type="ECO:0000256" key="2">
    <source>
        <dbReference type="ARBA" id="ARBA00006434"/>
    </source>
</evidence>
<proteinExistence type="inferred from homology"/>
<keyword evidence="8" id="KW-0915">Sodium</keyword>
<dbReference type="GO" id="GO:0005886">
    <property type="term" value="C:plasma membrane"/>
    <property type="evidence" value="ECO:0007669"/>
    <property type="project" value="TreeGrafter"/>
</dbReference>
<keyword evidence="6" id="KW-0769">Symport</keyword>
<dbReference type="GO" id="GO:0006814">
    <property type="term" value="P:sodium ion transport"/>
    <property type="evidence" value="ECO:0007669"/>
    <property type="project" value="UniProtKB-KW"/>
</dbReference>
<gene>
    <name evidence="13" type="primary">panF_3</name>
    <name evidence="13" type="ORF">NCTC8258_00757</name>
</gene>
<keyword evidence="3" id="KW-0813">Transport</keyword>
<keyword evidence="4" id="KW-1003">Cell membrane</keyword>
<dbReference type="PROSITE" id="PS00456">
    <property type="entry name" value="NA_SOLUT_SYMP_1"/>
    <property type="match status" value="1"/>
</dbReference>
<keyword evidence="7 12" id="KW-1133">Transmembrane helix</keyword>
<protein>
    <submittedName>
        <fullName evidence="13">Sodium/pantothenate symporter</fullName>
    </submittedName>
</protein>